<keyword evidence="1" id="KW-1133">Transmembrane helix</keyword>
<evidence type="ECO:0000313" key="2">
    <source>
        <dbReference type="EMBL" id="CED99909.1"/>
    </source>
</evidence>
<evidence type="ECO:0000256" key="1">
    <source>
        <dbReference type="SAM" id="Phobius"/>
    </source>
</evidence>
<name>A0A090KMM0_9BACI</name>
<dbReference type="Proteomes" id="UP000040576">
    <property type="component" value="Unassembled WGS sequence"/>
</dbReference>
<reference evidence="2 3" key="1">
    <citation type="submission" date="2014-07" db="EMBL/GenBank/DDBJ databases">
        <authorList>
            <person name="Wibberg Daniel"/>
        </authorList>
    </citation>
    <scope>NUCLEOTIDE SEQUENCE [LARGE SCALE GENOMIC DNA]</scope>
</reference>
<protein>
    <submittedName>
        <fullName evidence="2">Uncharacterized protein</fullName>
    </submittedName>
</protein>
<keyword evidence="3" id="KW-1185">Reference proteome</keyword>
<evidence type="ECO:0000313" key="3">
    <source>
        <dbReference type="Proteomes" id="UP000040576"/>
    </source>
</evidence>
<accession>A0A090KMM0</accession>
<keyword evidence="1" id="KW-0812">Transmembrane</keyword>
<dbReference type="EMBL" id="CCRF01000001">
    <property type="protein sequence ID" value="CED99909.1"/>
    <property type="molecule type" value="Genomic_DNA"/>
</dbReference>
<keyword evidence="1" id="KW-0472">Membrane</keyword>
<proteinExistence type="predicted"/>
<gene>
    <name evidence="2" type="ORF">BT1A1_0037</name>
</gene>
<organism evidence="2 3">
    <name type="scientific">Caldibacillus thermoamylovorans</name>
    <dbReference type="NCBI Taxonomy" id="35841"/>
    <lineage>
        <taxon>Bacteria</taxon>
        <taxon>Bacillati</taxon>
        <taxon>Bacillota</taxon>
        <taxon>Bacilli</taxon>
        <taxon>Bacillales</taxon>
        <taxon>Bacillaceae</taxon>
        <taxon>Caldibacillus</taxon>
    </lineage>
</organism>
<dbReference type="AlphaFoldDB" id="A0A090KMM0"/>
<sequence length="61" mass="6941">MYLFFFIILVVTGVLSAVDIFVGLKDVNEGVKLLVNLSNVLFFLSLLFFVFKSGTKREHKN</sequence>
<dbReference type="PATRIC" id="fig|35841.6.peg.1388"/>
<feature type="transmembrane region" description="Helical" evidence="1">
    <location>
        <begin position="33"/>
        <end position="51"/>
    </location>
</feature>